<dbReference type="InterPro" id="IPR043360">
    <property type="entry name" value="PP2B"/>
</dbReference>
<dbReference type="PROSITE" id="PS00125">
    <property type="entry name" value="SER_THR_PHOSPHATASE"/>
    <property type="match status" value="1"/>
</dbReference>
<dbReference type="Pfam" id="PF00149">
    <property type="entry name" value="Metallophos"/>
    <property type="match status" value="1"/>
</dbReference>
<dbReference type="GO" id="GO:0097720">
    <property type="term" value="P:calcineurin-mediated signaling"/>
    <property type="evidence" value="ECO:0007669"/>
    <property type="project" value="InterPro"/>
</dbReference>
<reference evidence="3" key="1">
    <citation type="journal article" date="2020" name="J. Eukaryot. Microbiol.">
        <title>De novo Sequencing, Assembly and Annotation of the Transcriptome for the Free-Living Testate Amoeba Arcella intermedia.</title>
        <authorList>
            <person name="Ribeiro G.M."/>
            <person name="Porfirio-Sousa A.L."/>
            <person name="Maurer-Alcala X.X."/>
            <person name="Katz L.A."/>
            <person name="Lahr D.J.G."/>
        </authorList>
    </citation>
    <scope>NUCLEOTIDE SEQUENCE</scope>
</reference>
<dbReference type="InterPro" id="IPR004843">
    <property type="entry name" value="Calcineurin-like_PHP"/>
</dbReference>
<evidence type="ECO:0000256" key="1">
    <source>
        <dbReference type="RuleBase" id="RU004273"/>
    </source>
</evidence>
<dbReference type="SUPFAM" id="SSF56300">
    <property type="entry name" value="Metallo-dependent phosphatases"/>
    <property type="match status" value="1"/>
</dbReference>
<dbReference type="PANTHER" id="PTHR45673">
    <property type="entry name" value="SERINE/THREONINE-PROTEIN PHOSPHATASE 2B CATALYTIC SUBUNIT 1-RELATED"/>
    <property type="match status" value="1"/>
</dbReference>
<dbReference type="GO" id="GO:0033192">
    <property type="term" value="F:calmodulin-dependent protein phosphatase activity"/>
    <property type="evidence" value="ECO:0007669"/>
    <property type="project" value="InterPro"/>
</dbReference>
<dbReference type="EMBL" id="GIBP01003173">
    <property type="protein sequence ID" value="NDV32142.1"/>
    <property type="molecule type" value="Transcribed_RNA"/>
</dbReference>
<comment type="similarity">
    <text evidence="1">Belongs to the PPP phosphatase family.</text>
</comment>
<dbReference type="EC" id="3.1.3.16" evidence="1"/>
<evidence type="ECO:0000313" key="3">
    <source>
        <dbReference type="EMBL" id="NDV32142.1"/>
    </source>
</evidence>
<evidence type="ECO:0000259" key="2">
    <source>
        <dbReference type="PROSITE" id="PS00125"/>
    </source>
</evidence>
<keyword evidence="1" id="KW-0378">Hydrolase</keyword>
<feature type="domain" description="Serine/threonine specific protein phosphatases" evidence="2">
    <location>
        <begin position="32"/>
        <end position="37"/>
    </location>
</feature>
<name>A0A6B2L582_9EUKA</name>
<protein>
    <recommendedName>
        <fullName evidence="1">Serine/threonine-protein phosphatase</fullName>
        <ecNumber evidence="1">3.1.3.16</ecNumber>
    </recommendedName>
</protein>
<proteinExistence type="inferred from homology"/>
<dbReference type="InterPro" id="IPR006186">
    <property type="entry name" value="Ser/Thr-sp_prot-phosphatase"/>
</dbReference>
<dbReference type="AlphaFoldDB" id="A0A6B2L582"/>
<dbReference type="Gene3D" id="3.60.21.10">
    <property type="match status" value="1"/>
</dbReference>
<organism evidence="3">
    <name type="scientific">Arcella intermedia</name>
    <dbReference type="NCBI Taxonomy" id="1963864"/>
    <lineage>
        <taxon>Eukaryota</taxon>
        <taxon>Amoebozoa</taxon>
        <taxon>Tubulinea</taxon>
        <taxon>Elardia</taxon>
        <taxon>Arcellinida</taxon>
        <taxon>Sphaerothecina</taxon>
        <taxon>Arcellidae</taxon>
        <taxon>Arcella</taxon>
    </lineage>
</organism>
<dbReference type="PRINTS" id="PR00114">
    <property type="entry name" value="STPHPHTASE"/>
</dbReference>
<comment type="catalytic activity">
    <reaction evidence="1">
        <text>O-phospho-L-threonyl-[protein] + H2O = L-threonyl-[protein] + phosphate</text>
        <dbReference type="Rhea" id="RHEA:47004"/>
        <dbReference type="Rhea" id="RHEA-COMP:11060"/>
        <dbReference type="Rhea" id="RHEA-COMP:11605"/>
        <dbReference type="ChEBI" id="CHEBI:15377"/>
        <dbReference type="ChEBI" id="CHEBI:30013"/>
        <dbReference type="ChEBI" id="CHEBI:43474"/>
        <dbReference type="ChEBI" id="CHEBI:61977"/>
        <dbReference type="EC" id="3.1.3.16"/>
    </reaction>
</comment>
<dbReference type="InterPro" id="IPR029052">
    <property type="entry name" value="Metallo-depent_PP-like"/>
</dbReference>
<dbReference type="SMART" id="SM00156">
    <property type="entry name" value="PP2Ac"/>
    <property type="match status" value="1"/>
</dbReference>
<accession>A0A6B2L582</accession>
<sequence length="402" mass="45961">MGDYVDRGNFSVECVILMFVYKILHKNTFFMLRGNHECRHLTEHFTFKEECKHKYDLNAYESIMDTFDALPLCAIMNKQFFCVHGGISPEVRKIEDIMDIDRFHEPKTSGIMCDLLWADPMEDFGSSVDEDFEFNSVRGCSYSFSFNAALDFLARNRLLSIIRAHEAQDMGYKMHRKNDKTGFPSVITLFSAPNYLDTYNNKAAILKYENNVINIRQFNATPHPYCLPGFMNVMTWSLPFVAEKVADVLLAVFRLINDKEVEAMEAAQKEKALLLRNKIQSIGRIAALCKQMRTEREALSMIGGLSASGTELPPTLKLTEQPIAETLAKSSFEGIRKIDIQNEALPSSPLRESIPSPNSLRRYKSRDNILQKKASREKIVFHLAETPTTEEPLPEIKEDILM</sequence>